<dbReference type="SUPFAM" id="SSF55961">
    <property type="entry name" value="Bet v1-like"/>
    <property type="match status" value="1"/>
</dbReference>
<keyword evidence="2" id="KW-1185">Reference proteome</keyword>
<accession>A0A9P4TXZ1</accession>
<proteinExistence type="predicted"/>
<name>A0A9P4TXZ1_9PEZI</name>
<evidence type="ECO:0008006" key="3">
    <source>
        <dbReference type="Google" id="ProtNLM"/>
    </source>
</evidence>
<dbReference type="InterPro" id="IPR023393">
    <property type="entry name" value="START-like_dom_sf"/>
</dbReference>
<dbReference type="Gene3D" id="3.30.530.20">
    <property type="match status" value="1"/>
</dbReference>
<dbReference type="OrthoDB" id="509124at2759"/>
<dbReference type="CDD" id="cd07822">
    <property type="entry name" value="SRPBCC_4"/>
    <property type="match status" value="1"/>
</dbReference>
<gene>
    <name evidence="1" type="ORF">EJ08DRAFT_650208</name>
</gene>
<comment type="caution">
    <text evidence="1">The sequence shown here is derived from an EMBL/GenBank/DDBJ whole genome shotgun (WGS) entry which is preliminary data.</text>
</comment>
<evidence type="ECO:0000313" key="2">
    <source>
        <dbReference type="Proteomes" id="UP000800235"/>
    </source>
</evidence>
<dbReference type="Proteomes" id="UP000800235">
    <property type="component" value="Unassembled WGS sequence"/>
</dbReference>
<dbReference type="AlphaFoldDB" id="A0A9P4TXZ1"/>
<reference evidence="1" key="1">
    <citation type="journal article" date="2020" name="Stud. Mycol.">
        <title>101 Dothideomycetes genomes: a test case for predicting lifestyles and emergence of pathogens.</title>
        <authorList>
            <person name="Haridas S."/>
            <person name="Albert R."/>
            <person name="Binder M."/>
            <person name="Bloem J."/>
            <person name="Labutti K."/>
            <person name="Salamov A."/>
            <person name="Andreopoulos B."/>
            <person name="Baker S."/>
            <person name="Barry K."/>
            <person name="Bills G."/>
            <person name="Bluhm B."/>
            <person name="Cannon C."/>
            <person name="Castanera R."/>
            <person name="Culley D."/>
            <person name="Daum C."/>
            <person name="Ezra D."/>
            <person name="Gonzalez J."/>
            <person name="Henrissat B."/>
            <person name="Kuo A."/>
            <person name="Liang C."/>
            <person name="Lipzen A."/>
            <person name="Lutzoni F."/>
            <person name="Magnuson J."/>
            <person name="Mondo S."/>
            <person name="Nolan M."/>
            <person name="Ohm R."/>
            <person name="Pangilinan J."/>
            <person name="Park H.-J."/>
            <person name="Ramirez L."/>
            <person name="Alfaro M."/>
            <person name="Sun H."/>
            <person name="Tritt A."/>
            <person name="Yoshinaga Y."/>
            <person name="Zwiers L.-H."/>
            <person name="Turgeon B."/>
            <person name="Goodwin S."/>
            <person name="Spatafora J."/>
            <person name="Crous P."/>
            <person name="Grigoriev I."/>
        </authorList>
    </citation>
    <scope>NUCLEOTIDE SEQUENCE</scope>
    <source>
        <strain evidence="1">CBS 130266</strain>
    </source>
</reference>
<dbReference type="EMBL" id="MU007044">
    <property type="protein sequence ID" value="KAF2429756.1"/>
    <property type="molecule type" value="Genomic_DNA"/>
</dbReference>
<evidence type="ECO:0000313" key="1">
    <source>
        <dbReference type="EMBL" id="KAF2429756.1"/>
    </source>
</evidence>
<protein>
    <recommendedName>
        <fullName evidence="3">Coenzyme Q-binding protein COQ10 START domain-containing protein</fullName>
    </recommendedName>
</protein>
<organism evidence="1 2">
    <name type="scientific">Tothia fuscella</name>
    <dbReference type="NCBI Taxonomy" id="1048955"/>
    <lineage>
        <taxon>Eukaryota</taxon>
        <taxon>Fungi</taxon>
        <taxon>Dikarya</taxon>
        <taxon>Ascomycota</taxon>
        <taxon>Pezizomycotina</taxon>
        <taxon>Dothideomycetes</taxon>
        <taxon>Pleosporomycetidae</taxon>
        <taxon>Venturiales</taxon>
        <taxon>Cylindrosympodiaceae</taxon>
        <taxon>Tothia</taxon>
    </lineage>
</organism>
<sequence>MTTKWPPANGLGTPTVPREQAVLVSNASKLINAPASLVFDILCDTSTYPDWNSFVPRVTIHSQPSGTPADSPKLVKGTSFTYHVVMNAAKPTQEQPTQLVVTDVSTPTSPSNYISSEVLAKDDSYTADLQSFYRISWKTEGSFVARGLQTERFHEIIERGDKECEVRTWEVMGGMLAYTVKWFYKDTLAEKFWIWCEELKKVSEDKAAKQV</sequence>